<name>A0A0U3DYD0_9CREN</name>
<dbReference type="AlphaFoldDB" id="A0A0U3DYD0"/>
<proteinExistence type="predicted"/>
<organism evidence="1 2">
    <name type="scientific">Ignicoccus islandicus DSM 13165</name>
    <dbReference type="NCBI Taxonomy" id="940295"/>
    <lineage>
        <taxon>Archaea</taxon>
        <taxon>Thermoproteota</taxon>
        <taxon>Thermoprotei</taxon>
        <taxon>Desulfurococcales</taxon>
        <taxon>Desulfurococcaceae</taxon>
        <taxon>Ignicoccus</taxon>
    </lineage>
</organism>
<dbReference type="KEGG" id="iis:EYM_05100"/>
<evidence type="ECO:0000313" key="2">
    <source>
        <dbReference type="Proteomes" id="UP000060778"/>
    </source>
</evidence>
<dbReference type="RefSeq" id="WP_075049947.1">
    <property type="nucleotide sequence ID" value="NZ_CP006867.1"/>
</dbReference>
<dbReference type="EMBL" id="CP006867">
    <property type="protein sequence ID" value="ALU12554.1"/>
    <property type="molecule type" value="Genomic_DNA"/>
</dbReference>
<protein>
    <submittedName>
        <fullName evidence="1">Uncharacterized protein</fullName>
    </submittedName>
</protein>
<gene>
    <name evidence="1" type="ORF">EYM_05100</name>
</gene>
<dbReference type="STRING" id="940295.EYM_05100"/>
<sequence length="108" mass="12362">MYFLQLAIAFLLVLTAVIIVLTTFQITTEVYPDLEFLTWKVYYGGREATLVEAMVREVDSMEKRGLRGLVGRFLLRNAKEYLKFGVWGAAAVEASRAYKLLKGEREHP</sequence>
<accession>A0A0U3DYD0</accession>
<reference evidence="1 2" key="1">
    <citation type="submission" date="2013-11" db="EMBL/GenBank/DDBJ databases">
        <title>Comparative genomics of Ignicoccus.</title>
        <authorList>
            <person name="Podar M."/>
        </authorList>
    </citation>
    <scope>NUCLEOTIDE SEQUENCE [LARGE SCALE GENOMIC DNA]</scope>
    <source>
        <strain evidence="1 2">DSM 13165</strain>
    </source>
</reference>
<keyword evidence="2" id="KW-1185">Reference proteome</keyword>
<dbReference type="GeneID" id="30680405"/>
<dbReference type="Proteomes" id="UP000060778">
    <property type="component" value="Chromosome"/>
</dbReference>
<evidence type="ECO:0000313" key="1">
    <source>
        <dbReference type="EMBL" id="ALU12554.1"/>
    </source>
</evidence>